<comment type="caution">
    <text evidence="11">The sequence shown here is derived from an EMBL/GenBank/DDBJ whole genome shotgun (WGS) entry which is preliminary data.</text>
</comment>
<protein>
    <submittedName>
        <fullName evidence="11">TRP-domain-containing protein</fullName>
    </submittedName>
</protein>
<evidence type="ECO:0000256" key="2">
    <source>
        <dbReference type="ARBA" id="ARBA00010642"/>
    </source>
</evidence>
<sequence>MIFKRRGFNMLSLLLLSLLPAAVSADQVLKTDGFASCANSSAIQVQKMNIQYNKASNKVTFDVAGTSEKEQKVRASLIVTAYGKQVYENDFNPCDEHISQLCPLPKGNFEAQGEQSIPAEFVSKIPSIAFSIPNLDGMARLELRSVDDNSTVACIESTVDNGKTLQIPAISYVAAGIAGAALLLSGLSALSAAGEPGTPIPSPSFGDVVGWFQNIAMNGMLSVQYPKVYQSFSQNFAFSGLLINWDSMQTTIDNFRSHTGGNLTDDSVPYLHNATLVSQGSDGGLSKRALDTLFLIARDTISGGGISASNGTDANQSGGGDSKIIHFVHGIQAYVEQLTIPQSNTFMTVLLIFSIVIAAIIVGILLFKVILETWSLFGTFPNRLTGFRKHYWWLMAKTITNLILLLYGVWTLYCVYQFTNGDSWAAKVLAGVTLGIFTLVLFFFTFRIWQGAHRFKKLEGNTSAMYEDKEFWRKYSLFYENYKKSYWWLFVPAIIYMFAKGCVIAGGDGHGLVQTAGQLVIESVMLILLLWTRPFSLKSSNWINCIIQVVRVLSVVCILVFVEELGISQTTKTITGVVLIVTQSVLTGLLAILLVVNSIVVCCKENPHRRRRKEAGSYSIPSRDDREDQTNIITSEKYNRDLDNLTPLDARNSLLLNPTEYKGATPSPMTKRASLVSPNPLGLGPRGYDRVPNPDGSRDLLLGDAASMGAKSHTRERSASPDLGDRIPTLPDVESGGYQRRY</sequence>
<evidence type="ECO:0000256" key="4">
    <source>
        <dbReference type="ARBA" id="ARBA00022729"/>
    </source>
</evidence>
<dbReference type="InterPro" id="IPR032800">
    <property type="entry name" value="TRP_N"/>
</dbReference>
<feature type="transmembrane region" description="Helical" evidence="8">
    <location>
        <begin position="512"/>
        <end position="531"/>
    </location>
</feature>
<organism evidence="11 12">
    <name type="scientific">Rhizodiscina lignyota</name>
    <dbReference type="NCBI Taxonomy" id="1504668"/>
    <lineage>
        <taxon>Eukaryota</taxon>
        <taxon>Fungi</taxon>
        <taxon>Dikarya</taxon>
        <taxon>Ascomycota</taxon>
        <taxon>Pezizomycotina</taxon>
        <taxon>Dothideomycetes</taxon>
        <taxon>Pleosporomycetidae</taxon>
        <taxon>Aulographales</taxon>
        <taxon>Rhizodiscinaceae</taxon>
        <taxon>Rhizodiscina</taxon>
    </lineage>
</organism>
<keyword evidence="4 9" id="KW-0732">Signal</keyword>
<feature type="transmembrane region" description="Helical" evidence="8">
    <location>
        <begin position="425"/>
        <end position="449"/>
    </location>
</feature>
<feature type="compositionally biased region" description="Basic and acidic residues" evidence="7">
    <location>
        <begin position="713"/>
        <end position="725"/>
    </location>
</feature>
<evidence type="ECO:0000256" key="5">
    <source>
        <dbReference type="ARBA" id="ARBA00022989"/>
    </source>
</evidence>
<proteinExistence type="inferred from homology"/>
<evidence type="ECO:0000256" key="7">
    <source>
        <dbReference type="SAM" id="MobiDB-lite"/>
    </source>
</evidence>
<feature type="transmembrane region" description="Helical" evidence="8">
    <location>
        <begin position="486"/>
        <end position="506"/>
    </location>
</feature>
<feature type="transmembrane region" description="Helical" evidence="8">
    <location>
        <begin position="346"/>
        <end position="371"/>
    </location>
</feature>
<feature type="chain" id="PRO_5040117056" evidence="9">
    <location>
        <begin position="26"/>
        <end position="742"/>
    </location>
</feature>
<feature type="region of interest" description="Disordered" evidence="7">
    <location>
        <begin position="657"/>
        <end position="742"/>
    </location>
</feature>
<dbReference type="PANTHER" id="PTHR31145:SF5">
    <property type="entry name" value="DUF907 DOMAIN PROTEIN (AFU_ORTHOLOGUE AFUA_2G06100)"/>
    <property type="match status" value="1"/>
</dbReference>
<dbReference type="InterPro" id="IPR010308">
    <property type="entry name" value="TRP_C"/>
</dbReference>
<dbReference type="SMART" id="SM01320">
    <property type="entry name" value="TRP_N"/>
    <property type="match status" value="1"/>
</dbReference>
<dbReference type="AlphaFoldDB" id="A0A9P4IHW0"/>
<comment type="subcellular location">
    <subcellularLocation>
        <location evidence="1">Membrane</location>
        <topology evidence="1">Multi-pass membrane protein</topology>
    </subcellularLocation>
</comment>
<comment type="similarity">
    <text evidence="2">Belongs to the transient receptor potential (TRP) ion channel family.</text>
</comment>
<dbReference type="Pfam" id="PF06011">
    <property type="entry name" value="TRP"/>
    <property type="match status" value="1"/>
</dbReference>
<feature type="transmembrane region" description="Helical" evidence="8">
    <location>
        <begin position="543"/>
        <end position="562"/>
    </location>
</feature>
<name>A0A9P4IHW0_9PEZI</name>
<keyword evidence="3 8" id="KW-0812">Transmembrane</keyword>
<evidence type="ECO:0000256" key="3">
    <source>
        <dbReference type="ARBA" id="ARBA00022692"/>
    </source>
</evidence>
<feature type="signal peptide" evidence="9">
    <location>
        <begin position="1"/>
        <end position="25"/>
    </location>
</feature>
<keyword evidence="5 8" id="KW-1133">Transmembrane helix</keyword>
<dbReference type="InterPro" id="IPR040241">
    <property type="entry name" value="TRP_Flc/Pkd2-like"/>
</dbReference>
<gene>
    <name evidence="11" type="ORF">NA57DRAFT_53902</name>
</gene>
<feature type="transmembrane region" description="Helical" evidence="8">
    <location>
        <begin position="391"/>
        <end position="413"/>
    </location>
</feature>
<dbReference type="OrthoDB" id="2115177at2759"/>
<feature type="domain" description="ML-like" evidence="10">
    <location>
        <begin position="27"/>
        <end position="166"/>
    </location>
</feature>
<evidence type="ECO:0000313" key="12">
    <source>
        <dbReference type="Proteomes" id="UP000799772"/>
    </source>
</evidence>
<evidence type="ECO:0000259" key="10">
    <source>
        <dbReference type="SMART" id="SM01320"/>
    </source>
</evidence>
<dbReference type="GO" id="GO:0016020">
    <property type="term" value="C:membrane"/>
    <property type="evidence" value="ECO:0007669"/>
    <property type="project" value="UniProtKB-SubCell"/>
</dbReference>
<dbReference type="PANTHER" id="PTHR31145">
    <property type="entry name" value="INTEGRAL MEMBRANE PROTEIN (AFU_ORTHOLOGUE AFUA_7G01610)"/>
    <property type="match status" value="1"/>
</dbReference>
<feature type="region of interest" description="Disordered" evidence="7">
    <location>
        <begin position="612"/>
        <end position="635"/>
    </location>
</feature>
<reference evidence="11" key="1">
    <citation type="journal article" date="2020" name="Stud. Mycol.">
        <title>101 Dothideomycetes genomes: a test case for predicting lifestyles and emergence of pathogens.</title>
        <authorList>
            <person name="Haridas S."/>
            <person name="Albert R."/>
            <person name="Binder M."/>
            <person name="Bloem J."/>
            <person name="Labutti K."/>
            <person name="Salamov A."/>
            <person name="Andreopoulos B."/>
            <person name="Baker S."/>
            <person name="Barry K."/>
            <person name="Bills G."/>
            <person name="Bluhm B."/>
            <person name="Cannon C."/>
            <person name="Castanera R."/>
            <person name="Culley D."/>
            <person name="Daum C."/>
            <person name="Ezra D."/>
            <person name="Gonzalez J."/>
            <person name="Henrissat B."/>
            <person name="Kuo A."/>
            <person name="Liang C."/>
            <person name="Lipzen A."/>
            <person name="Lutzoni F."/>
            <person name="Magnuson J."/>
            <person name="Mondo S."/>
            <person name="Nolan M."/>
            <person name="Ohm R."/>
            <person name="Pangilinan J."/>
            <person name="Park H.-J."/>
            <person name="Ramirez L."/>
            <person name="Alfaro M."/>
            <person name="Sun H."/>
            <person name="Tritt A."/>
            <person name="Yoshinaga Y."/>
            <person name="Zwiers L.-H."/>
            <person name="Turgeon B."/>
            <person name="Goodwin S."/>
            <person name="Spatafora J."/>
            <person name="Crous P."/>
            <person name="Grigoriev I."/>
        </authorList>
    </citation>
    <scope>NUCLEOTIDE SEQUENCE</scope>
    <source>
        <strain evidence="11">CBS 133067</strain>
    </source>
</reference>
<dbReference type="Pfam" id="PF14558">
    <property type="entry name" value="TRP_N"/>
    <property type="match status" value="1"/>
</dbReference>
<accession>A0A9P4IHW0</accession>
<keyword evidence="6 8" id="KW-0472">Membrane</keyword>
<evidence type="ECO:0000256" key="6">
    <source>
        <dbReference type="ARBA" id="ARBA00023136"/>
    </source>
</evidence>
<evidence type="ECO:0000256" key="8">
    <source>
        <dbReference type="SAM" id="Phobius"/>
    </source>
</evidence>
<dbReference type="GO" id="GO:0009272">
    <property type="term" value="P:fungal-type cell wall biogenesis"/>
    <property type="evidence" value="ECO:0007669"/>
    <property type="project" value="TreeGrafter"/>
</dbReference>
<evidence type="ECO:0000256" key="1">
    <source>
        <dbReference type="ARBA" id="ARBA00004141"/>
    </source>
</evidence>
<dbReference type="Proteomes" id="UP000799772">
    <property type="component" value="Unassembled WGS sequence"/>
</dbReference>
<dbReference type="GO" id="GO:0055085">
    <property type="term" value="P:transmembrane transport"/>
    <property type="evidence" value="ECO:0007669"/>
    <property type="project" value="TreeGrafter"/>
</dbReference>
<feature type="transmembrane region" description="Helical" evidence="8">
    <location>
        <begin position="574"/>
        <end position="603"/>
    </location>
</feature>
<keyword evidence="12" id="KW-1185">Reference proteome</keyword>
<dbReference type="EMBL" id="ML978123">
    <property type="protein sequence ID" value="KAF2101961.1"/>
    <property type="molecule type" value="Genomic_DNA"/>
</dbReference>
<evidence type="ECO:0000313" key="11">
    <source>
        <dbReference type="EMBL" id="KAF2101961.1"/>
    </source>
</evidence>
<evidence type="ECO:0000256" key="9">
    <source>
        <dbReference type="SAM" id="SignalP"/>
    </source>
</evidence>